<dbReference type="AlphaFoldDB" id="A0A9W8Z9M2"/>
<comment type="caution">
    <text evidence="1">The sequence shown here is derived from an EMBL/GenBank/DDBJ whole genome shotgun (WGS) entry which is preliminary data.</text>
</comment>
<dbReference type="EMBL" id="JAPEVA010000099">
    <property type="protein sequence ID" value="KAJ4399839.1"/>
    <property type="molecule type" value="Genomic_DNA"/>
</dbReference>
<gene>
    <name evidence="1" type="ORF">N0V91_009110</name>
</gene>
<sequence length="75" mass="8872">MLNWIFNYFLRVSLSHYPKTYYNRIVALTGFPRDPDDSKKYVEAGISLVERLMGYSSRKNTQAWKDLVTEGRKHV</sequence>
<organism evidence="1 2">
    <name type="scientific">Didymella pomorum</name>
    <dbReference type="NCBI Taxonomy" id="749634"/>
    <lineage>
        <taxon>Eukaryota</taxon>
        <taxon>Fungi</taxon>
        <taxon>Dikarya</taxon>
        <taxon>Ascomycota</taxon>
        <taxon>Pezizomycotina</taxon>
        <taxon>Dothideomycetes</taxon>
        <taxon>Pleosporomycetidae</taxon>
        <taxon>Pleosporales</taxon>
        <taxon>Pleosporineae</taxon>
        <taxon>Didymellaceae</taxon>
        <taxon>Didymella</taxon>
    </lineage>
</organism>
<accession>A0A9W8Z9M2</accession>
<protein>
    <submittedName>
        <fullName evidence="1">Uncharacterized protein</fullName>
    </submittedName>
</protein>
<name>A0A9W8Z9M2_9PLEO</name>
<keyword evidence="2" id="KW-1185">Reference proteome</keyword>
<evidence type="ECO:0000313" key="1">
    <source>
        <dbReference type="EMBL" id="KAJ4399839.1"/>
    </source>
</evidence>
<reference evidence="1" key="1">
    <citation type="submission" date="2022-10" db="EMBL/GenBank/DDBJ databases">
        <title>Tapping the CABI collections for fungal endophytes: first genome assemblies for Collariella, Neodidymelliopsis, Ascochyta clinopodiicola, Didymella pomorum, Didymosphaeria variabile, Neocosmospora piperis and Neocucurbitaria cava.</title>
        <authorList>
            <person name="Hill R."/>
        </authorList>
    </citation>
    <scope>NUCLEOTIDE SEQUENCE</scope>
    <source>
        <strain evidence="1">IMI 355091</strain>
    </source>
</reference>
<evidence type="ECO:0000313" key="2">
    <source>
        <dbReference type="Proteomes" id="UP001140510"/>
    </source>
</evidence>
<dbReference type="Proteomes" id="UP001140510">
    <property type="component" value="Unassembled WGS sequence"/>
</dbReference>
<proteinExistence type="predicted"/>